<dbReference type="Gene3D" id="1.20.5.110">
    <property type="match status" value="1"/>
</dbReference>
<proteinExistence type="predicted"/>
<dbReference type="EMBL" id="LT608150">
    <property type="protein sequence ID" value="SCM26887.1"/>
    <property type="molecule type" value="Genomic_DNA"/>
</dbReference>
<evidence type="ECO:0000256" key="3">
    <source>
        <dbReference type="SAM" id="Phobius"/>
    </source>
</evidence>
<keyword evidence="1" id="KW-0175">Coiled coil</keyword>
<dbReference type="Proteomes" id="UP000220214">
    <property type="component" value="Chromosome 14"/>
</dbReference>
<evidence type="ECO:0000313" key="9">
    <source>
        <dbReference type="Proteomes" id="UP000069549"/>
    </source>
</evidence>
<dbReference type="EMBL" id="LT608278">
    <property type="protein sequence ID" value="SCO62918.1"/>
    <property type="molecule type" value="Genomic_DNA"/>
</dbReference>
<keyword evidence="3" id="KW-0472">Membrane</keyword>
<dbReference type="VEuPathDB" id="PlasmoDB:PBANKA_1450600"/>
<dbReference type="AlphaFoldDB" id="A0A0Z0B5V0"/>
<evidence type="ECO:0000313" key="13">
    <source>
        <dbReference type="Proteomes" id="UP000516480"/>
    </source>
</evidence>
<evidence type="ECO:0000313" key="6">
    <source>
        <dbReference type="EMBL" id="SCN28686.1"/>
    </source>
</evidence>
<dbReference type="EMBL" id="LT614640">
    <property type="protein sequence ID" value="SCN28686.1"/>
    <property type="molecule type" value="Genomic_DNA"/>
</dbReference>
<dbReference type="Proteomes" id="UP000219860">
    <property type="component" value="Chromosome 14"/>
</dbReference>
<dbReference type="Proteomes" id="UP000219974">
    <property type="component" value="Chromosome 14"/>
</dbReference>
<evidence type="ECO:0000313" key="11">
    <source>
        <dbReference type="Proteomes" id="UP000219974"/>
    </source>
</evidence>
<keyword evidence="3" id="KW-1133">Transmembrane helix</keyword>
<evidence type="ECO:0000313" key="12">
    <source>
        <dbReference type="Proteomes" id="UP000220214"/>
    </source>
</evidence>
<feature type="transmembrane region" description="Helical" evidence="3">
    <location>
        <begin position="189"/>
        <end position="208"/>
    </location>
</feature>
<dbReference type="OrthoDB" id="385338at2759"/>
<sequence length="291" mass="34376">MSDSLYNDYKNNCYEYMKTVNYTEKIIKDNNSDQNKLLNIYEKAVNSAESMFKRMQLEVETNTIIGDQQTELNEIDTKIAEYKYKLKKYKDEFLENNLTKKNMNNNFDDDREYLLTDIDIIEKGDVYINQSKILLDNSEYISNDVMRLLNKQKESLKKNISNISFATDKLDIAKNIMKSLKNKDIFNKYRLYIIYIFILFTFSFITIVKYNRYVSSTMDTVTQKNNLIHDINNVNIQNEAYNPVNNLPNINETNIILNNLEDNSQNEQNDTNKIEKNNENTTSDNSIINQE</sequence>
<dbReference type="Proteomes" id="UP000516480">
    <property type="component" value="Chromosome 14"/>
</dbReference>
<evidence type="ECO:0000256" key="2">
    <source>
        <dbReference type="SAM" id="MobiDB-lite"/>
    </source>
</evidence>
<dbReference type="EMBL" id="LT160034">
    <property type="protein sequence ID" value="CXJ25821.1"/>
    <property type="molecule type" value="Genomic_DNA"/>
</dbReference>
<gene>
    <name evidence="4" type="ORF">PBK173_000478100</name>
    <name evidence="6" type="ORF">PBNK65E_000468300</name>
    <name evidence="5" type="ORF">PBNK65NY_000467000</name>
    <name evidence="8" type="ORF">PBSP11A_000468000</name>
    <name evidence="7" type="ORF">PBSP11RLL_000467600</name>
</gene>
<dbReference type="EMBL" id="LT608262">
    <property type="protein sequence ID" value="SCO64434.1"/>
    <property type="molecule type" value="Genomic_DNA"/>
</dbReference>
<dbReference type="OMA" id="IARCGKY"/>
<dbReference type="Proteomes" id="UP000069549">
    <property type="component" value="Chromosome 14"/>
</dbReference>
<evidence type="ECO:0000313" key="4">
    <source>
        <dbReference type="EMBL" id="CXJ25821.1"/>
    </source>
</evidence>
<reference evidence="4 9" key="1">
    <citation type="submission" date="2016-02" db="EMBL/GenBank/DDBJ databases">
        <authorList>
            <consortium name="Pathogen Informatics"/>
        </authorList>
    </citation>
    <scope>NUCLEOTIDE SEQUENCE [LARGE SCALE GENOMIC DNA]</scope>
    <source>
        <strain evidence="4 9">K173</strain>
        <strain evidence="5 13">NK65 ny</strain>
        <strain evidence="6 12">NK65e</strain>
        <strain evidence="8 10">SP11 Antwerpcl1</strain>
        <strain evidence="7 11">SP11 RLL</strain>
    </source>
</reference>
<evidence type="ECO:0000313" key="10">
    <source>
        <dbReference type="Proteomes" id="UP000219860"/>
    </source>
</evidence>
<evidence type="ECO:0000313" key="8">
    <source>
        <dbReference type="EMBL" id="SCO64434.1"/>
    </source>
</evidence>
<feature type="region of interest" description="Disordered" evidence="2">
    <location>
        <begin position="263"/>
        <end position="291"/>
    </location>
</feature>
<evidence type="ECO:0000313" key="5">
    <source>
        <dbReference type="EMBL" id="SCM26887.1"/>
    </source>
</evidence>
<evidence type="ECO:0000256" key="1">
    <source>
        <dbReference type="SAM" id="Coils"/>
    </source>
</evidence>
<organism evidence="4 9">
    <name type="scientific">Plasmodium berghei</name>
    <dbReference type="NCBI Taxonomy" id="5821"/>
    <lineage>
        <taxon>Eukaryota</taxon>
        <taxon>Sar</taxon>
        <taxon>Alveolata</taxon>
        <taxon>Apicomplexa</taxon>
        <taxon>Aconoidasida</taxon>
        <taxon>Haemosporida</taxon>
        <taxon>Plasmodiidae</taxon>
        <taxon>Plasmodium</taxon>
        <taxon>Plasmodium (Vinckeia)</taxon>
    </lineage>
</organism>
<accession>A0A0Z0B5V0</accession>
<feature type="coiled-coil region" evidence="1">
    <location>
        <begin position="38"/>
        <end position="92"/>
    </location>
</feature>
<name>A0A0Z0B5V0_PLABE</name>
<keyword evidence="3" id="KW-0812">Transmembrane</keyword>
<protein>
    <submittedName>
        <fullName evidence="4">Vesicle transport v-SNARE protein VTI1, putative</fullName>
    </submittedName>
</protein>
<evidence type="ECO:0000313" key="7">
    <source>
        <dbReference type="EMBL" id="SCO62918.1"/>
    </source>
</evidence>